<gene>
    <name evidence="1" type="ORF">OPV22_006551</name>
</gene>
<sequence length="123" mass="14061">MDYLGPFNWDKARYVFFCTGLSVKSTRTCRYTHSMQEDDDEDEVSTFHVQLELKGECLMTVDCGFLYDDKPRALIWNDDAKNGDVSLGLELLAGECTKGHQPRDFQGMAFRCHSQDTSQDDSN</sequence>
<proteinExistence type="predicted"/>
<dbReference type="AlphaFoldDB" id="A0AAV8RTG3"/>
<accession>A0AAV8RTG3</accession>
<dbReference type="EMBL" id="JAQQAF010000002">
    <property type="protein sequence ID" value="KAJ8505665.1"/>
    <property type="molecule type" value="Genomic_DNA"/>
</dbReference>
<evidence type="ECO:0000313" key="2">
    <source>
        <dbReference type="Proteomes" id="UP001222027"/>
    </source>
</evidence>
<dbReference type="Proteomes" id="UP001222027">
    <property type="component" value="Unassembled WGS sequence"/>
</dbReference>
<organism evidence="1 2">
    <name type="scientific">Ensete ventricosum</name>
    <name type="common">Abyssinian banana</name>
    <name type="synonym">Musa ensete</name>
    <dbReference type="NCBI Taxonomy" id="4639"/>
    <lineage>
        <taxon>Eukaryota</taxon>
        <taxon>Viridiplantae</taxon>
        <taxon>Streptophyta</taxon>
        <taxon>Embryophyta</taxon>
        <taxon>Tracheophyta</taxon>
        <taxon>Spermatophyta</taxon>
        <taxon>Magnoliopsida</taxon>
        <taxon>Liliopsida</taxon>
        <taxon>Zingiberales</taxon>
        <taxon>Musaceae</taxon>
        <taxon>Ensete</taxon>
    </lineage>
</organism>
<comment type="caution">
    <text evidence="1">The sequence shown here is derived from an EMBL/GenBank/DDBJ whole genome shotgun (WGS) entry which is preliminary data.</text>
</comment>
<name>A0AAV8RTG3_ENSVE</name>
<evidence type="ECO:0000313" key="1">
    <source>
        <dbReference type="EMBL" id="KAJ8505665.1"/>
    </source>
</evidence>
<keyword evidence="2" id="KW-1185">Reference proteome</keyword>
<protein>
    <submittedName>
        <fullName evidence="1">Uncharacterized protein</fullName>
    </submittedName>
</protein>
<reference evidence="1 2" key="1">
    <citation type="submission" date="2022-12" db="EMBL/GenBank/DDBJ databases">
        <title>Chromosome-scale assembly of the Ensete ventricosum genome.</title>
        <authorList>
            <person name="Dussert Y."/>
            <person name="Stocks J."/>
            <person name="Wendawek A."/>
            <person name="Woldeyes F."/>
            <person name="Nichols R.A."/>
            <person name="Borrell J.S."/>
        </authorList>
    </citation>
    <scope>NUCLEOTIDE SEQUENCE [LARGE SCALE GENOMIC DNA]</scope>
    <source>
        <strain evidence="2">cv. Maze</strain>
        <tissue evidence="1">Seeds</tissue>
    </source>
</reference>